<dbReference type="Proteomes" id="UP001163324">
    <property type="component" value="Chromosome 9"/>
</dbReference>
<reference evidence="1" key="1">
    <citation type="submission" date="2022-10" db="EMBL/GenBank/DDBJ databases">
        <title>Complete Genome of Trichothecium roseum strain YXFP-22015, a Plant Pathogen Isolated from Citrus.</title>
        <authorList>
            <person name="Wang Y."/>
            <person name="Zhu L."/>
        </authorList>
    </citation>
    <scope>NUCLEOTIDE SEQUENCE</scope>
    <source>
        <strain evidence="1">YXFP-22015</strain>
    </source>
</reference>
<name>A0ACC0URT6_9HYPO</name>
<keyword evidence="2" id="KW-1185">Reference proteome</keyword>
<evidence type="ECO:0000313" key="1">
    <source>
        <dbReference type="EMBL" id="KAI9896244.1"/>
    </source>
</evidence>
<evidence type="ECO:0000313" key="2">
    <source>
        <dbReference type="Proteomes" id="UP001163324"/>
    </source>
</evidence>
<dbReference type="EMBL" id="CM047948">
    <property type="protein sequence ID" value="KAI9896244.1"/>
    <property type="molecule type" value="Genomic_DNA"/>
</dbReference>
<organism evidence="1 2">
    <name type="scientific">Trichothecium roseum</name>
    <dbReference type="NCBI Taxonomy" id="47278"/>
    <lineage>
        <taxon>Eukaryota</taxon>
        <taxon>Fungi</taxon>
        <taxon>Dikarya</taxon>
        <taxon>Ascomycota</taxon>
        <taxon>Pezizomycotina</taxon>
        <taxon>Sordariomycetes</taxon>
        <taxon>Hypocreomycetidae</taxon>
        <taxon>Hypocreales</taxon>
        <taxon>Hypocreales incertae sedis</taxon>
        <taxon>Trichothecium</taxon>
    </lineage>
</organism>
<accession>A0ACC0URT6</accession>
<comment type="caution">
    <text evidence="1">The sequence shown here is derived from an EMBL/GenBank/DDBJ whole genome shotgun (WGS) entry which is preliminary data.</text>
</comment>
<proteinExistence type="predicted"/>
<sequence>MAPSPQEIQGSAHREVSHSWNQSNLSSSPTAQFSVQSPQGSSWGGALAQRTAASGTRELKPFHTQDIKILLLENVNKSGQDILKAQGYQVEAVKTSLPEAELIEKIRDVHVIGIRSKTKLSENVLREAKNLLVIGCFCIGTNQVDLDYAARHGIAVFNSPFANSRSVAELVIAEIITLARQLGDRSNEMHRGTWNKVSAKCWEIRGKTLGIVGYGHIGSQLSVLAEAMGMNVIYYDVVTLMALGTARQVPTLDDLLEDADFITLHVPDLPETRNMISTRQFEKMKSGSYLINASRGSVVDIPALVKAMRVGKVAGAALDVFPQEPAANGDYFNAQLNEWGDDIRSLSNIILTPHIGGSTEEAQRAIGIEVSEALVRYINQGITLGSVNLPEIQLRSLTQDESDTARVIFVHRNVPGVLRKVNEILGDHNVDKQISDNRGDVAYLMADISKVKTSDLKELWENLELLSSRILTRILY</sequence>
<gene>
    <name evidence="1" type="ORF">N3K66_008416</name>
</gene>
<protein>
    <submittedName>
        <fullName evidence="1">Uncharacterized protein</fullName>
    </submittedName>
</protein>